<name>A0A8H3JA44_9LECA</name>
<accession>A0A8H3JA44</accession>
<dbReference type="OrthoDB" id="10347645at2759"/>
<comment type="caution">
    <text evidence="2">The sequence shown here is derived from an EMBL/GenBank/DDBJ whole genome shotgun (WGS) entry which is preliminary data.</text>
</comment>
<sequence>MATRPARNSLLCLSPEIILLIASHLMSDSGGYVFTKPRDSNTWRLTISEPAPGASTTSLPKRYGSRLLFQIRPVAAYAPLVAAHPYFASVILNYPLLTPSKPLTAEPLVVVDEREEIDDAPRGPARAWERRKGNYSYWVRERANEERKMEGWGMVWVDGGAPDDRWPLGIGRIVGLGY</sequence>
<evidence type="ECO:0000313" key="2">
    <source>
        <dbReference type="EMBL" id="CAF9943214.1"/>
    </source>
</evidence>
<gene>
    <name evidence="2" type="ORF">ALECFALPRED_010846</name>
</gene>
<proteinExistence type="predicted"/>
<keyword evidence="3" id="KW-1185">Reference proteome</keyword>
<keyword evidence="1" id="KW-0732">Signal</keyword>
<feature type="signal peptide" evidence="1">
    <location>
        <begin position="1"/>
        <end position="31"/>
    </location>
</feature>
<evidence type="ECO:0000256" key="1">
    <source>
        <dbReference type="SAM" id="SignalP"/>
    </source>
</evidence>
<protein>
    <submittedName>
        <fullName evidence="2">Uncharacterized protein</fullName>
    </submittedName>
</protein>
<organism evidence="2 3">
    <name type="scientific">Alectoria fallacina</name>
    <dbReference type="NCBI Taxonomy" id="1903189"/>
    <lineage>
        <taxon>Eukaryota</taxon>
        <taxon>Fungi</taxon>
        <taxon>Dikarya</taxon>
        <taxon>Ascomycota</taxon>
        <taxon>Pezizomycotina</taxon>
        <taxon>Lecanoromycetes</taxon>
        <taxon>OSLEUM clade</taxon>
        <taxon>Lecanoromycetidae</taxon>
        <taxon>Lecanorales</taxon>
        <taxon>Lecanorineae</taxon>
        <taxon>Parmeliaceae</taxon>
        <taxon>Alectoria</taxon>
    </lineage>
</organism>
<dbReference type="AlphaFoldDB" id="A0A8H3JA44"/>
<dbReference type="EMBL" id="CAJPDR010000926">
    <property type="protein sequence ID" value="CAF9943214.1"/>
    <property type="molecule type" value="Genomic_DNA"/>
</dbReference>
<evidence type="ECO:0000313" key="3">
    <source>
        <dbReference type="Proteomes" id="UP000664203"/>
    </source>
</evidence>
<feature type="chain" id="PRO_5034142316" evidence="1">
    <location>
        <begin position="32"/>
        <end position="178"/>
    </location>
</feature>
<reference evidence="2" key="1">
    <citation type="submission" date="2021-03" db="EMBL/GenBank/DDBJ databases">
        <authorList>
            <person name="Tagirdzhanova G."/>
        </authorList>
    </citation>
    <scope>NUCLEOTIDE SEQUENCE</scope>
</reference>
<dbReference type="Proteomes" id="UP000664203">
    <property type="component" value="Unassembled WGS sequence"/>
</dbReference>